<proteinExistence type="predicted"/>
<comment type="caution">
    <text evidence="2">The sequence shown here is derived from an EMBL/GenBank/DDBJ whole genome shotgun (WGS) entry which is preliminary data.</text>
</comment>
<organism evidence="2 3">
    <name type="scientific">Mycobacterium saskatchewanense</name>
    <dbReference type="NCBI Taxonomy" id="220927"/>
    <lineage>
        <taxon>Bacteria</taxon>
        <taxon>Bacillati</taxon>
        <taxon>Actinomycetota</taxon>
        <taxon>Actinomycetes</taxon>
        <taxon>Mycobacteriales</taxon>
        <taxon>Mycobacteriaceae</taxon>
        <taxon>Mycobacterium</taxon>
        <taxon>Mycobacterium simiae complex</taxon>
    </lineage>
</organism>
<accession>A0AAJ3TTQ5</accession>
<keyword evidence="1" id="KW-0812">Transmembrane</keyword>
<dbReference type="EMBL" id="LQPR01000049">
    <property type="protein sequence ID" value="ORW68983.1"/>
    <property type="molecule type" value="Genomic_DNA"/>
</dbReference>
<feature type="transmembrane region" description="Helical" evidence="1">
    <location>
        <begin position="78"/>
        <end position="102"/>
    </location>
</feature>
<keyword evidence="1" id="KW-1133">Transmembrane helix</keyword>
<evidence type="ECO:0000313" key="3">
    <source>
        <dbReference type="Proteomes" id="UP000193387"/>
    </source>
</evidence>
<evidence type="ECO:0000256" key="1">
    <source>
        <dbReference type="SAM" id="Phobius"/>
    </source>
</evidence>
<dbReference type="Proteomes" id="UP000193387">
    <property type="component" value="Unassembled WGS sequence"/>
</dbReference>
<keyword evidence="1" id="KW-0472">Membrane</keyword>
<reference evidence="2 3" key="1">
    <citation type="submission" date="2016-01" db="EMBL/GenBank/DDBJ databases">
        <title>The new phylogeny of the genus Mycobacterium.</title>
        <authorList>
            <person name="Tarcisio F."/>
            <person name="Conor M."/>
            <person name="Antonella G."/>
            <person name="Elisabetta G."/>
            <person name="Giulia F.S."/>
            <person name="Sara T."/>
            <person name="Anna F."/>
            <person name="Clotilde B."/>
            <person name="Roberto B."/>
            <person name="Veronica D.S."/>
            <person name="Fabio R."/>
            <person name="Monica P."/>
            <person name="Olivier J."/>
            <person name="Enrico T."/>
            <person name="Nicola S."/>
        </authorList>
    </citation>
    <scope>NUCLEOTIDE SEQUENCE [LARGE SCALE GENOMIC DNA]</scope>
    <source>
        <strain evidence="2 3">DSM 44616</strain>
    </source>
</reference>
<dbReference type="AlphaFoldDB" id="A0AAJ3TTQ5"/>
<name>A0AAJ3TTQ5_9MYCO</name>
<protein>
    <submittedName>
        <fullName evidence="2">Uncharacterized protein</fullName>
    </submittedName>
</protein>
<keyword evidence="3" id="KW-1185">Reference proteome</keyword>
<evidence type="ECO:0000313" key="2">
    <source>
        <dbReference type="EMBL" id="ORW68983.1"/>
    </source>
</evidence>
<sequence>MLWLAVVLAVVGAGLFVVGWVAYANGAGVAPQRRTKDDPTGIKRAGSRVAWSDVFRGMPRIAGVMLDKEASRDDRLTALGSLCVLAAVVAGVGAVVALLAALA</sequence>
<gene>
    <name evidence="2" type="ORF">AWC23_19665</name>
</gene>